<proteinExistence type="predicted"/>
<accession>A0A976X575</accession>
<gene>
    <name evidence="1" type="ORF">MOO44_06160</name>
</gene>
<name>A0A976X575_9LACO</name>
<dbReference type="RefSeq" id="WP_260116277.1">
    <property type="nucleotide sequence ID" value="NZ_CP093361.1"/>
</dbReference>
<protein>
    <submittedName>
        <fullName evidence="1">Uncharacterized protein</fullName>
    </submittedName>
</protein>
<dbReference type="Proteomes" id="UP000831181">
    <property type="component" value="Chromosome"/>
</dbReference>
<dbReference type="AlphaFoldDB" id="A0A976X575"/>
<organism evidence="1 2">
    <name type="scientific">Nicoliella spurrieriana</name>
    <dbReference type="NCBI Taxonomy" id="2925830"/>
    <lineage>
        <taxon>Bacteria</taxon>
        <taxon>Bacillati</taxon>
        <taxon>Bacillota</taxon>
        <taxon>Bacilli</taxon>
        <taxon>Lactobacillales</taxon>
        <taxon>Lactobacillaceae</taxon>
        <taxon>Nicoliella</taxon>
    </lineage>
</organism>
<dbReference type="EMBL" id="CP093361">
    <property type="protein sequence ID" value="UQS86474.1"/>
    <property type="molecule type" value="Genomic_DNA"/>
</dbReference>
<keyword evidence="2" id="KW-1185">Reference proteome</keyword>
<evidence type="ECO:0000313" key="1">
    <source>
        <dbReference type="EMBL" id="UQS86474.1"/>
    </source>
</evidence>
<reference evidence="1" key="1">
    <citation type="journal article" date="2022" name="Int. J. Syst. Evol. Microbiol.">
        <title>Apilactobacillus apisilvae sp. nov., Nicolia spurrieriana gen. nov. sp. nov., Bombilactobacillus folatiphilus sp. nov. and Bombilactobacillus thymidiniphilus sp. nov., four new lactic acid bacterial isolates from stingless bees Tetragonula carbonaria and Austroplebeia australis.</title>
        <authorList>
            <person name="Oliphant S.A."/>
            <person name="Watson-Haigh N.S."/>
            <person name="Sumby K.M."/>
            <person name="Gardner J."/>
            <person name="Groom S."/>
            <person name="Jiranek V."/>
        </authorList>
    </citation>
    <scope>NUCLEOTIDE SEQUENCE</scope>
    <source>
        <strain evidence="1">SGEP1_A5</strain>
    </source>
</reference>
<dbReference type="KEGG" id="lbe:MOO44_06160"/>
<sequence>MDNQSLWQSIYQNLDAHHYLLAINDLKKIYKDDPSLKVNQILVKTLFNNGDYLAAKEYLLERINDYQNSEEDFKLMINIFKFNHNFVQAQIIINSIRNKSFKLDVQNDFNHFQADYKSENDELINKLENDLFHIGGKKLSNQQIIITESMNLPVSNYFDGAQGALLDPFLYPAIRFNILDILRELQINQSINIKWIDKKAHSINPIDLLPLAKTKSAVNIFSIINSMFGQQSPIVFQNMLKTFSLFLAYLYPFNDDVITDYSRWVEVAYQLQIGNQIDLHHCDEDYRLIYEWQLRLLKMVDSIK</sequence>
<evidence type="ECO:0000313" key="2">
    <source>
        <dbReference type="Proteomes" id="UP000831181"/>
    </source>
</evidence>